<evidence type="ECO:0008006" key="3">
    <source>
        <dbReference type="Google" id="ProtNLM"/>
    </source>
</evidence>
<dbReference type="AlphaFoldDB" id="A0A6V8MNP8"/>
<evidence type="ECO:0000313" key="1">
    <source>
        <dbReference type="EMBL" id="GFO61611.1"/>
    </source>
</evidence>
<comment type="caution">
    <text evidence="1">The sequence shown here is derived from an EMBL/GenBank/DDBJ whole genome shotgun (WGS) entry which is preliminary data.</text>
</comment>
<reference evidence="2" key="1">
    <citation type="submission" date="2020-06" db="EMBL/GenBank/DDBJ databases">
        <title>Draft genomic sequence of Geomonas sp. Red330.</title>
        <authorList>
            <person name="Itoh H."/>
            <person name="Zhenxing X."/>
            <person name="Ushijima N."/>
            <person name="Masuda Y."/>
            <person name="Shiratori Y."/>
            <person name="Senoo K."/>
        </authorList>
    </citation>
    <scope>NUCLEOTIDE SEQUENCE [LARGE SCALE GENOMIC DNA]</scope>
    <source>
        <strain evidence="2">Red330</strain>
    </source>
</reference>
<keyword evidence="2" id="KW-1185">Reference proteome</keyword>
<dbReference type="RefSeq" id="WP_183356403.1">
    <property type="nucleotide sequence ID" value="NZ_BLXX01000016.1"/>
</dbReference>
<organism evidence="1 2">
    <name type="scientific">Geomonas silvestris</name>
    <dbReference type="NCBI Taxonomy" id="2740184"/>
    <lineage>
        <taxon>Bacteria</taxon>
        <taxon>Pseudomonadati</taxon>
        <taxon>Thermodesulfobacteriota</taxon>
        <taxon>Desulfuromonadia</taxon>
        <taxon>Geobacterales</taxon>
        <taxon>Geobacteraceae</taxon>
        <taxon>Geomonas</taxon>
    </lineage>
</organism>
<accession>A0A6V8MNP8</accession>
<name>A0A6V8MNP8_9BACT</name>
<dbReference type="Proteomes" id="UP000556026">
    <property type="component" value="Unassembled WGS sequence"/>
</dbReference>
<dbReference type="EMBL" id="BLXX01000016">
    <property type="protein sequence ID" value="GFO61611.1"/>
    <property type="molecule type" value="Genomic_DNA"/>
</dbReference>
<gene>
    <name evidence="1" type="ORF">GMST_39360</name>
</gene>
<dbReference type="Gene3D" id="3.90.550.10">
    <property type="entry name" value="Spore Coat Polysaccharide Biosynthesis Protein SpsA, Chain A"/>
    <property type="match status" value="1"/>
</dbReference>
<dbReference type="SUPFAM" id="SSF53448">
    <property type="entry name" value="Nucleotide-diphospho-sugar transferases"/>
    <property type="match status" value="1"/>
</dbReference>
<dbReference type="InterPro" id="IPR029044">
    <property type="entry name" value="Nucleotide-diphossugar_trans"/>
</dbReference>
<evidence type="ECO:0000313" key="2">
    <source>
        <dbReference type="Proteomes" id="UP000556026"/>
    </source>
</evidence>
<sequence length="277" mass="31882">MKVSGFTFLNGAVSLGYPFRESIRSALPLCDEFIVVVGDTEDGTAEAVAAMGDPRIKVYRSSWNRLVGNFVLAQQTNVAYYSCTGDWAFYIQGDEILHEEDQQLVMDQMRKHLDNPKVEGLAFDYVHFYGNHNTQAWSPRWYRREVRVFKNSLRLVFPSDGLFAVLLKTSRRARYLNAVVTGAKMYHYGWVRSDSLQQGGQTKKDVYEKVDPTSLRLFTGTHPKIIQPLLKKEVTGLFATQPGYRLTWRERRHKLLMVLEGIFGLDFAKNHFRRVKG</sequence>
<proteinExistence type="predicted"/>
<protein>
    <recommendedName>
        <fullName evidence="3">Glycosyl transferase</fullName>
    </recommendedName>
</protein>